<dbReference type="Proteomes" id="UP000199608">
    <property type="component" value="Unassembled WGS sequence"/>
</dbReference>
<keyword evidence="1" id="KW-0472">Membrane</keyword>
<keyword evidence="3" id="KW-1185">Reference proteome</keyword>
<reference evidence="3" key="1">
    <citation type="submission" date="2016-10" db="EMBL/GenBank/DDBJ databases">
        <authorList>
            <person name="Varghese N."/>
            <person name="Submissions S."/>
        </authorList>
    </citation>
    <scope>NUCLEOTIDE SEQUENCE [LARGE SCALE GENOMIC DNA]</scope>
    <source>
        <strain evidence="3">DSM 3384</strain>
    </source>
</reference>
<dbReference type="RefSeq" id="WP_092234609.1">
    <property type="nucleotide sequence ID" value="NZ_FNLL01000006.1"/>
</dbReference>
<dbReference type="Pfam" id="PF10670">
    <property type="entry name" value="DUF4198"/>
    <property type="match status" value="1"/>
</dbReference>
<organism evidence="2 3">
    <name type="scientific">Desulfobacula phenolica</name>
    <dbReference type="NCBI Taxonomy" id="90732"/>
    <lineage>
        <taxon>Bacteria</taxon>
        <taxon>Pseudomonadati</taxon>
        <taxon>Thermodesulfobacteriota</taxon>
        <taxon>Desulfobacteria</taxon>
        <taxon>Desulfobacterales</taxon>
        <taxon>Desulfobacteraceae</taxon>
        <taxon>Desulfobacula</taxon>
    </lineage>
</organism>
<protein>
    <submittedName>
        <fullName evidence="2">Uncharacterized conserved protein, contains GH25 family domain</fullName>
    </submittedName>
</protein>
<dbReference type="EMBL" id="FNLL01000006">
    <property type="protein sequence ID" value="SDU29494.1"/>
    <property type="molecule type" value="Genomic_DNA"/>
</dbReference>
<accession>A0A1H2HCE1</accession>
<proteinExistence type="predicted"/>
<gene>
    <name evidence="2" type="ORF">SAMN04487931_106165</name>
</gene>
<evidence type="ECO:0000313" key="3">
    <source>
        <dbReference type="Proteomes" id="UP000199608"/>
    </source>
</evidence>
<evidence type="ECO:0000313" key="2">
    <source>
        <dbReference type="EMBL" id="SDU29494.1"/>
    </source>
</evidence>
<name>A0A1H2HCE1_9BACT</name>
<evidence type="ECO:0000256" key="1">
    <source>
        <dbReference type="SAM" id="Phobius"/>
    </source>
</evidence>
<feature type="transmembrane region" description="Helical" evidence="1">
    <location>
        <begin position="14"/>
        <end position="33"/>
    </location>
</feature>
<sequence length="289" mass="33023">MNKFESQKKIDQHVILKSTVFIVVCLLFSFNAYGHSLYIQSSRYKVHEGKRSPLFFCYGHHIPVDDGVKGKKLKYIKIQSPGAAVQELEIRNETCLHSYMVNYSTPGTYVLSAETTPGYYTVYIDKKGRERHTIKPKSAVIKNAQKIIKSLYSKQYTKTYVVCDTPSSNFPSHVGLNLELVPVKDISTLKSGETLELIVYYKGKPYKGEGTWDATFNGFSTESEDNFYPKTRVSGSDRIKIPIPNAGRWFVRYFIKIDAKGEELEKFSQMKYTASLVFQIPNKKKEANL</sequence>
<dbReference type="AlphaFoldDB" id="A0A1H2HCE1"/>
<keyword evidence="1" id="KW-0812">Transmembrane</keyword>
<dbReference type="InterPro" id="IPR019613">
    <property type="entry name" value="DUF4198"/>
</dbReference>
<keyword evidence="1" id="KW-1133">Transmembrane helix</keyword>